<gene>
    <name evidence="1" type="ORF">M0638_07630</name>
</gene>
<evidence type="ECO:0000313" key="2">
    <source>
        <dbReference type="Proteomes" id="UP001139516"/>
    </source>
</evidence>
<sequence>MIEAELREATAPPEIAAHYAALREATGLPLVNLIWRRMATRPGLLAWALESVRPALRSGAVAAAAERLPAALPMPRLPALPSAGEPGAADVVAAYNRGNILNLLVLTALRRRLDSPGEVTAAWSPVPPPPMLPPVPPIPTLATLPPAVAGTVRRLAASHPDAVDGVIPSLYLHLALWPALLAAVEPVLAPALADGSLRAAREAAIDAAHREARALLPLVGHASPVPEAELPALRATLDAFTGRVIPQMIPVGLALAGLLRG</sequence>
<evidence type="ECO:0000313" key="1">
    <source>
        <dbReference type="EMBL" id="MCK8784246.1"/>
    </source>
</evidence>
<accession>A0A9X1YCY9</accession>
<keyword evidence="2" id="KW-1185">Reference proteome</keyword>
<proteinExistence type="predicted"/>
<dbReference type="EMBL" id="JALPRX010000027">
    <property type="protein sequence ID" value="MCK8784246.1"/>
    <property type="molecule type" value="Genomic_DNA"/>
</dbReference>
<name>A0A9X1YCY9_9PROT</name>
<reference evidence="1" key="1">
    <citation type="submission" date="2022-04" db="EMBL/GenBank/DDBJ databases">
        <title>Roseomonas acroporae sp. nov., isolated from coral Acropora digitifera.</title>
        <authorList>
            <person name="Sun H."/>
        </authorList>
    </citation>
    <scope>NUCLEOTIDE SEQUENCE</scope>
    <source>
        <strain evidence="1">NAR14</strain>
    </source>
</reference>
<dbReference type="RefSeq" id="WP_248666371.1">
    <property type="nucleotide sequence ID" value="NZ_JALPRX010000027.1"/>
</dbReference>
<protein>
    <submittedName>
        <fullName evidence="1">Uncharacterized protein</fullName>
    </submittedName>
</protein>
<comment type="caution">
    <text evidence="1">The sequence shown here is derived from an EMBL/GenBank/DDBJ whole genome shotgun (WGS) entry which is preliminary data.</text>
</comment>
<dbReference type="AlphaFoldDB" id="A0A9X1YCY9"/>
<organism evidence="1 2">
    <name type="scientific">Roseomonas acroporae</name>
    <dbReference type="NCBI Taxonomy" id="2937791"/>
    <lineage>
        <taxon>Bacteria</taxon>
        <taxon>Pseudomonadati</taxon>
        <taxon>Pseudomonadota</taxon>
        <taxon>Alphaproteobacteria</taxon>
        <taxon>Acetobacterales</taxon>
        <taxon>Roseomonadaceae</taxon>
        <taxon>Roseomonas</taxon>
    </lineage>
</organism>
<dbReference type="Proteomes" id="UP001139516">
    <property type="component" value="Unassembled WGS sequence"/>
</dbReference>